<sequence length="218" mass="24929">MVWGQLPGFVQGMKSTQRDGMPPRPDTPCAHSWNFRVAARRGKWKVAFVDRHTWGADGPDPGDALRTVADADPAEWAPEWARRWKMYMRGIQMDQFHQDASKWGRLDKYAGGAMFVADAERAPEVLKLIARPSDLDTRMKSSSLYPPAEPFKDSQPFGCHLILPEGQGYEIGRLAFSGAKSDIFPQDDELVAFWYDNRHWPYSEEELTDEPEIERISR</sequence>
<evidence type="ECO:0000313" key="2">
    <source>
        <dbReference type="Proteomes" id="UP000814033"/>
    </source>
</evidence>
<evidence type="ECO:0000313" key="1">
    <source>
        <dbReference type="EMBL" id="KAI0048588.1"/>
    </source>
</evidence>
<proteinExistence type="predicted"/>
<dbReference type="EMBL" id="MU275884">
    <property type="protein sequence ID" value="KAI0048588.1"/>
    <property type="molecule type" value="Genomic_DNA"/>
</dbReference>
<comment type="caution">
    <text evidence="1">The sequence shown here is derived from an EMBL/GenBank/DDBJ whole genome shotgun (WGS) entry which is preliminary data.</text>
</comment>
<dbReference type="Proteomes" id="UP000814033">
    <property type="component" value="Unassembled WGS sequence"/>
</dbReference>
<protein>
    <submittedName>
        <fullName evidence="1">Uncharacterized protein</fullName>
    </submittedName>
</protein>
<gene>
    <name evidence="1" type="ORF">FA95DRAFT_1022715</name>
</gene>
<reference evidence="1" key="2">
    <citation type="journal article" date="2022" name="New Phytol.">
        <title>Evolutionary transition to the ectomycorrhizal habit in the genomes of a hyperdiverse lineage of mushroom-forming fungi.</title>
        <authorList>
            <person name="Looney B."/>
            <person name="Miyauchi S."/>
            <person name="Morin E."/>
            <person name="Drula E."/>
            <person name="Courty P.E."/>
            <person name="Kohler A."/>
            <person name="Kuo A."/>
            <person name="LaButti K."/>
            <person name="Pangilinan J."/>
            <person name="Lipzen A."/>
            <person name="Riley R."/>
            <person name="Andreopoulos W."/>
            <person name="He G."/>
            <person name="Johnson J."/>
            <person name="Nolan M."/>
            <person name="Tritt A."/>
            <person name="Barry K.W."/>
            <person name="Grigoriev I.V."/>
            <person name="Nagy L.G."/>
            <person name="Hibbett D."/>
            <person name="Henrissat B."/>
            <person name="Matheny P.B."/>
            <person name="Labbe J."/>
            <person name="Martin F.M."/>
        </authorList>
    </citation>
    <scope>NUCLEOTIDE SEQUENCE</scope>
    <source>
        <strain evidence="1">FP105234-sp</strain>
    </source>
</reference>
<reference evidence="1" key="1">
    <citation type="submission" date="2021-02" db="EMBL/GenBank/DDBJ databases">
        <authorList>
            <consortium name="DOE Joint Genome Institute"/>
            <person name="Ahrendt S."/>
            <person name="Looney B.P."/>
            <person name="Miyauchi S."/>
            <person name="Morin E."/>
            <person name="Drula E."/>
            <person name="Courty P.E."/>
            <person name="Chicoki N."/>
            <person name="Fauchery L."/>
            <person name="Kohler A."/>
            <person name="Kuo A."/>
            <person name="Labutti K."/>
            <person name="Pangilinan J."/>
            <person name="Lipzen A."/>
            <person name="Riley R."/>
            <person name="Andreopoulos W."/>
            <person name="He G."/>
            <person name="Johnson J."/>
            <person name="Barry K.W."/>
            <person name="Grigoriev I.V."/>
            <person name="Nagy L."/>
            <person name="Hibbett D."/>
            <person name="Henrissat B."/>
            <person name="Matheny P.B."/>
            <person name="Labbe J."/>
            <person name="Martin F."/>
        </authorList>
    </citation>
    <scope>NUCLEOTIDE SEQUENCE</scope>
    <source>
        <strain evidence="1">FP105234-sp</strain>
    </source>
</reference>
<keyword evidence="2" id="KW-1185">Reference proteome</keyword>
<name>A0ACB8RXG9_9AGAM</name>
<organism evidence="1 2">
    <name type="scientific">Auriscalpium vulgare</name>
    <dbReference type="NCBI Taxonomy" id="40419"/>
    <lineage>
        <taxon>Eukaryota</taxon>
        <taxon>Fungi</taxon>
        <taxon>Dikarya</taxon>
        <taxon>Basidiomycota</taxon>
        <taxon>Agaricomycotina</taxon>
        <taxon>Agaricomycetes</taxon>
        <taxon>Russulales</taxon>
        <taxon>Auriscalpiaceae</taxon>
        <taxon>Auriscalpium</taxon>
    </lineage>
</organism>
<accession>A0ACB8RXG9</accession>